<dbReference type="Gene3D" id="1.10.150.130">
    <property type="match status" value="1"/>
</dbReference>
<evidence type="ECO:0000256" key="1">
    <source>
        <dbReference type="ARBA" id="ARBA00008857"/>
    </source>
</evidence>
<dbReference type="PANTHER" id="PTHR30349:SF41">
    <property type="entry name" value="INTEGRASE_RECOMBINASE PROTEIN MJ0367-RELATED"/>
    <property type="match status" value="1"/>
</dbReference>
<evidence type="ECO:0000256" key="4">
    <source>
        <dbReference type="ARBA" id="ARBA00023172"/>
    </source>
</evidence>
<accession>A0A5Q2RAY7</accession>
<dbReference type="PANTHER" id="PTHR30349">
    <property type="entry name" value="PHAGE INTEGRASE-RELATED"/>
    <property type="match status" value="1"/>
</dbReference>
<feature type="compositionally biased region" description="Basic residues" evidence="5">
    <location>
        <begin position="93"/>
        <end position="106"/>
    </location>
</feature>
<feature type="compositionally biased region" description="Basic residues" evidence="5">
    <location>
        <begin position="63"/>
        <end position="72"/>
    </location>
</feature>
<dbReference type="Pfam" id="PF14659">
    <property type="entry name" value="Phage_int_SAM_3"/>
    <property type="match status" value="1"/>
</dbReference>
<dbReference type="GO" id="GO:0015074">
    <property type="term" value="P:DNA integration"/>
    <property type="evidence" value="ECO:0007669"/>
    <property type="project" value="UniProtKB-KW"/>
</dbReference>
<dbReference type="InterPro" id="IPR004107">
    <property type="entry name" value="Integrase_SAM-like_N"/>
</dbReference>
<feature type="compositionally biased region" description="Basic residues" evidence="5">
    <location>
        <begin position="26"/>
        <end position="36"/>
    </location>
</feature>
<proteinExistence type="inferred from homology"/>
<feature type="compositionally biased region" description="Low complexity" evidence="5">
    <location>
        <begin position="176"/>
        <end position="189"/>
    </location>
</feature>
<dbReference type="InterPro" id="IPR011010">
    <property type="entry name" value="DNA_brk_join_enz"/>
</dbReference>
<dbReference type="EMBL" id="CP045851">
    <property type="protein sequence ID" value="QGG93988.1"/>
    <property type="molecule type" value="Genomic_DNA"/>
</dbReference>
<comment type="similarity">
    <text evidence="1">Belongs to the 'phage' integrase family.</text>
</comment>
<evidence type="ECO:0000259" key="6">
    <source>
        <dbReference type="PROSITE" id="PS51898"/>
    </source>
</evidence>
<evidence type="ECO:0000256" key="2">
    <source>
        <dbReference type="ARBA" id="ARBA00022908"/>
    </source>
</evidence>
<keyword evidence="8" id="KW-1185">Reference proteome</keyword>
<evidence type="ECO:0000256" key="5">
    <source>
        <dbReference type="SAM" id="MobiDB-lite"/>
    </source>
</evidence>
<dbReference type="Pfam" id="PF00589">
    <property type="entry name" value="Phage_integrase"/>
    <property type="match status" value="1"/>
</dbReference>
<feature type="region of interest" description="Disordered" evidence="5">
    <location>
        <begin position="694"/>
        <end position="726"/>
    </location>
</feature>
<protein>
    <submittedName>
        <fullName evidence="7">Tyrosine-type recombinase/integrase</fullName>
    </submittedName>
</protein>
<dbReference type="InterPro" id="IPR002104">
    <property type="entry name" value="Integrase_catalytic"/>
</dbReference>
<feature type="compositionally biased region" description="Basic residues" evidence="5">
    <location>
        <begin position="161"/>
        <end position="175"/>
    </location>
</feature>
<dbReference type="InterPro" id="IPR010998">
    <property type="entry name" value="Integrase_recombinase_N"/>
</dbReference>
<dbReference type="InterPro" id="IPR013762">
    <property type="entry name" value="Integrase-like_cat_sf"/>
</dbReference>
<dbReference type="InterPro" id="IPR050090">
    <property type="entry name" value="Tyrosine_recombinase_XerCD"/>
</dbReference>
<feature type="domain" description="Tyr recombinase" evidence="6">
    <location>
        <begin position="494"/>
        <end position="690"/>
    </location>
</feature>
<dbReference type="Gene3D" id="1.10.443.10">
    <property type="entry name" value="Intergrase catalytic core"/>
    <property type="match status" value="1"/>
</dbReference>
<keyword evidence="2" id="KW-0229">DNA integration</keyword>
<evidence type="ECO:0000313" key="8">
    <source>
        <dbReference type="Proteomes" id="UP000334019"/>
    </source>
</evidence>
<reference evidence="7 8" key="1">
    <citation type="submission" date="2019-11" db="EMBL/GenBank/DDBJ databases">
        <authorList>
            <person name="He Y."/>
        </authorList>
    </citation>
    <scope>NUCLEOTIDE SEQUENCE [LARGE SCALE GENOMIC DNA]</scope>
    <source>
        <strain evidence="7 8">SCSIO 58843</strain>
    </source>
</reference>
<dbReference type="AlphaFoldDB" id="A0A5Q2RAY7"/>
<dbReference type="SUPFAM" id="SSF56349">
    <property type="entry name" value="DNA breaking-rejoining enzymes"/>
    <property type="match status" value="1"/>
</dbReference>
<organism evidence="7 8">
    <name type="scientific">Actinomarinicola tropica</name>
    <dbReference type="NCBI Taxonomy" id="2789776"/>
    <lineage>
        <taxon>Bacteria</taxon>
        <taxon>Bacillati</taxon>
        <taxon>Actinomycetota</taxon>
        <taxon>Acidimicrobiia</taxon>
        <taxon>Acidimicrobiales</taxon>
        <taxon>Iamiaceae</taxon>
        <taxon>Actinomarinicola</taxon>
    </lineage>
</organism>
<feature type="region of interest" description="Disordered" evidence="5">
    <location>
        <begin position="1"/>
        <end position="291"/>
    </location>
</feature>
<keyword evidence="3" id="KW-0238">DNA-binding</keyword>
<keyword evidence="4" id="KW-0233">DNA recombination</keyword>
<name>A0A5Q2RAY7_9ACTN</name>
<dbReference type="CDD" id="cd01189">
    <property type="entry name" value="INT_ICEBs1_C_like"/>
    <property type="match status" value="1"/>
</dbReference>
<gene>
    <name evidence="7" type="ORF">GH723_02065</name>
</gene>
<evidence type="ECO:0000256" key="3">
    <source>
        <dbReference type="ARBA" id="ARBA00023125"/>
    </source>
</evidence>
<sequence>MPTAGQALRQDEVAHAPWRGPSLRGRGGRRRPRAGRAHGGASPRQTPPAIAPRPSGGRELGRAGHRRRHTPRCRSPTTPRRRAGGLVPGRASAVRRQHGARRRRPPDRRPLSPGAAHRAVTPVGSVPGGAVQRRRRRPDDGRPAHTATRLHPPPRSGTCPTRRRRGGVGARRRASRPAGAASAAAAAAGDQDRAAPMGRPTEPTHRRPQLPPVPARRRRPVATAPANPGPTWAGRRAHAAAPNSAGTATGRSRPAPSPPPENPASGPGPATRGARQVHPPNAPRLRPRNLHATGPAAAIATFYRWFLRGPDHRAHTRRRHTMKGYVAQRRDRFYAVIYEGRDPITGKDVRRWHPAGTDRAKAEKLAKQLATAENKRLDAVRSLTFGAYLTSQWLPAKKLHLATSTYRGYERNVQRHILPVLGRTSIRRLRYQQIEALYDLLLHPETGRGLSPKTVYEIHLVIRGALTDAHRRGLVTRNVALVAHAPKQRSLQRIEGMSLTDEELRRLLRTAAGHRFFPIYWLTAMTGMRRNEVLGLKWGDLDVKKQRLHLNRGLVAVGYEVHQTRGKTKTARRAIELDETTIAVLEGWRAYQAAEFAAVGIDAGDGWLFTDGDGQPVHPHAVYEAFRRIAHNAGIPTMRFHDLRHTHGSLLIAAGVPVKVVSERLGHAHIAHTLQTYQHVLPGMQADAARTAERLANPRPTTTAKGTKQAKKTPVERRGNSRRKAA</sequence>
<dbReference type="KEGG" id="atq:GH723_02065"/>
<dbReference type="GO" id="GO:0003677">
    <property type="term" value="F:DNA binding"/>
    <property type="evidence" value="ECO:0007669"/>
    <property type="project" value="UniProtKB-KW"/>
</dbReference>
<dbReference type="Proteomes" id="UP000334019">
    <property type="component" value="Chromosome"/>
</dbReference>
<evidence type="ECO:0000313" key="7">
    <source>
        <dbReference type="EMBL" id="QGG93988.1"/>
    </source>
</evidence>
<dbReference type="PROSITE" id="PS51898">
    <property type="entry name" value="TYR_RECOMBINASE"/>
    <property type="match status" value="1"/>
</dbReference>
<dbReference type="GO" id="GO:0006310">
    <property type="term" value="P:DNA recombination"/>
    <property type="evidence" value="ECO:0007669"/>
    <property type="project" value="UniProtKB-KW"/>
</dbReference>